<dbReference type="EMBL" id="CP165644">
    <property type="protein sequence ID" value="XDU66221.1"/>
    <property type="molecule type" value="Genomic_DNA"/>
</dbReference>
<organism evidence="3">
    <name type="scientific">Leptotrichia rugosa</name>
    <dbReference type="NCBI Taxonomy" id="3239302"/>
    <lineage>
        <taxon>Bacteria</taxon>
        <taxon>Fusobacteriati</taxon>
        <taxon>Fusobacteriota</taxon>
        <taxon>Fusobacteriia</taxon>
        <taxon>Fusobacteriales</taxon>
        <taxon>Leptotrichiaceae</taxon>
        <taxon>Leptotrichia</taxon>
    </lineage>
</organism>
<gene>
    <name evidence="3" type="primary">cmr4</name>
    <name evidence="3" type="ORF">AB8B22_07295</name>
</gene>
<sequence>MEAKLFRMRLVTNLHMGSGEANFNFIDNQVQRDPITEYPNMHPSGIKGALREFFDGIESKEYVREIFGSENTEKEDNKQGEVSFIEGKLLSIPVRSNKKSYFMGTTIEIIREYVEFSNLFGKNTENLKEIKEELEKIHKKLTEAGKKVCVLGNEEKGLLIESFENNEIDFYAENDVLSKVLGIKDIVVIKEENFKDEISKRLPVIARNQLENGVSKNLWYEEVVPRETVFYTGLVNSQNIDKFEDFCKKLEENLVQIGANATIGYGFTKFEEVK</sequence>
<evidence type="ECO:0000256" key="1">
    <source>
        <dbReference type="ARBA" id="ARBA00023118"/>
    </source>
</evidence>
<protein>
    <submittedName>
        <fullName evidence="3">Type III-B CRISPR module RAMP protein Cmr4</fullName>
    </submittedName>
</protein>
<proteinExistence type="predicted"/>
<feature type="domain" description="CRISPR type III-associated protein" evidence="2">
    <location>
        <begin position="8"/>
        <end position="267"/>
    </location>
</feature>
<evidence type="ECO:0000259" key="2">
    <source>
        <dbReference type="Pfam" id="PF03787"/>
    </source>
</evidence>
<accession>A0AB39VEE5</accession>
<dbReference type="GO" id="GO:0051607">
    <property type="term" value="P:defense response to virus"/>
    <property type="evidence" value="ECO:0007669"/>
    <property type="project" value="UniProtKB-KW"/>
</dbReference>
<reference evidence="3" key="1">
    <citation type="submission" date="2024-07" db="EMBL/GenBank/DDBJ databases">
        <authorList>
            <person name="Li X.-J."/>
            <person name="Wang X."/>
        </authorList>
    </citation>
    <scope>NUCLEOTIDE SEQUENCE</scope>
    <source>
        <strain evidence="3">HSP-334</strain>
    </source>
</reference>
<keyword evidence="1" id="KW-0051">Antiviral defense</keyword>
<evidence type="ECO:0000313" key="3">
    <source>
        <dbReference type="EMBL" id="XDU66221.1"/>
    </source>
</evidence>
<dbReference type="RefSeq" id="WP_369710616.1">
    <property type="nucleotide sequence ID" value="NZ_CP165644.1"/>
</dbReference>
<name>A0AB39VEE5_9FUSO</name>
<dbReference type="PANTHER" id="PTHR36700:SF1">
    <property type="entry name" value="CRISPR SYSTEM CMR SUBUNIT CMR4"/>
    <property type="match status" value="1"/>
</dbReference>
<dbReference type="InterPro" id="IPR013410">
    <property type="entry name" value="CRISPR-assoc_RAMP_Cmr4"/>
</dbReference>
<dbReference type="PANTHER" id="PTHR36700">
    <property type="entry name" value="CRISPR SYSTEM CMR SUBUNIT CMR4"/>
    <property type="match status" value="1"/>
</dbReference>
<dbReference type="Pfam" id="PF03787">
    <property type="entry name" value="RAMPs"/>
    <property type="match status" value="1"/>
</dbReference>
<dbReference type="AlphaFoldDB" id="A0AB39VEE5"/>
<dbReference type="KEGG" id="lrug:AB8B22_07295"/>
<dbReference type="NCBIfam" id="TIGR02580">
    <property type="entry name" value="cas_RAMP_Cmr4"/>
    <property type="match status" value="1"/>
</dbReference>
<dbReference type="InterPro" id="IPR005537">
    <property type="entry name" value="RAMP_III_fam"/>
</dbReference>